<sequence>METPCVNVCMLDDASGLCVGCGRSGAEIAGWVDMSPAERRAIMAALPERMRQLERETAEGETAS</sequence>
<dbReference type="Pfam" id="PF06945">
    <property type="entry name" value="DUF1289"/>
    <property type="match status" value="1"/>
</dbReference>
<dbReference type="EMBL" id="LPWE01000012">
    <property type="protein sequence ID" value="ODR94685.1"/>
    <property type="molecule type" value="Genomic_DNA"/>
</dbReference>
<organism evidence="1 2">
    <name type="scientific">Methyloceanibacter stevinii</name>
    <dbReference type="NCBI Taxonomy" id="1774970"/>
    <lineage>
        <taxon>Bacteria</taxon>
        <taxon>Pseudomonadati</taxon>
        <taxon>Pseudomonadota</taxon>
        <taxon>Alphaproteobacteria</taxon>
        <taxon>Hyphomicrobiales</taxon>
        <taxon>Hyphomicrobiaceae</taxon>
        <taxon>Methyloceanibacter</taxon>
    </lineage>
</organism>
<comment type="caution">
    <text evidence="1">The sequence shown here is derived from an EMBL/GenBank/DDBJ whole genome shotgun (WGS) entry which is preliminary data.</text>
</comment>
<accession>A0A1E3VMC3</accession>
<name>A0A1E3VMC3_9HYPH</name>
<dbReference type="PANTHER" id="PTHR35175">
    <property type="entry name" value="DUF1289 DOMAIN-CONTAINING PROTEIN"/>
    <property type="match status" value="1"/>
</dbReference>
<proteinExistence type="predicted"/>
<evidence type="ECO:0008006" key="3">
    <source>
        <dbReference type="Google" id="ProtNLM"/>
    </source>
</evidence>
<dbReference type="Proteomes" id="UP000094172">
    <property type="component" value="Unassembled WGS sequence"/>
</dbReference>
<dbReference type="AlphaFoldDB" id="A0A1E3VMC3"/>
<reference evidence="1 2" key="1">
    <citation type="journal article" date="2016" name="Environ. Microbiol.">
        <title>New Methyloceanibacter diversity from North Sea sediments includes methanotroph containing solely the soluble methane monooxygenase.</title>
        <authorList>
            <person name="Vekeman B."/>
            <person name="Kerckhof F.M."/>
            <person name="Cremers G."/>
            <person name="de Vos P."/>
            <person name="Vandamme P."/>
            <person name="Boon N."/>
            <person name="Op den Camp H.J."/>
            <person name="Heylen K."/>
        </authorList>
    </citation>
    <scope>NUCLEOTIDE SEQUENCE [LARGE SCALE GENOMIC DNA]</scope>
    <source>
        <strain evidence="1 2">R-67176</strain>
    </source>
</reference>
<dbReference type="PANTHER" id="PTHR35175:SF2">
    <property type="entry name" value="DUF1289 DOMAIN-CONTAINING PROTEIN"/>
    <property type="match status" value="1"/>
</dbReference>
<dbReference type="RefSeq" id="WP_069445125.1">
    <property type="nucleotide sequence ID" value="NZ_LPWE01000012.1"/>
</dbReference>
<dbReference type="InterPro" id="IPR010710">
    <property type="entry name" value="DUF1289"/>
</dbReference>
<evidence type="ECO:0000313" key="2">
    <source>
        <dbReference type="Proteomes" id="UP000094172"/>
    </source>
</evidence>
<keyword evidence="2" id="KW-1185">Reference proteome</keyword>
<evidence type="ECO:0000313" key="1">
    <source>
        <dbReference type="EMBL" id="ODR94685.1"/>
    </source>
</evidence>
<dbReference type="STRING" id="1774970.AUC70_08735"/>
<protein>
    <recommendedName>
        <fullName evidence="3">Fe-S oxidoreductase</fullName>
    </recommendedName>
</protein>
<gene>
    <name evidence="1" type="ORF">AUC70_08735</name>
</gene>